<dbReference type="KEGG" id="cqu:CpipJ_CPIJ000102"/>
<keyword evidence="6 13" id="KW-1133">Transmembrane helix</keyword>
<evidence type="ECO:0000256" key="7">
    <source>
        <dbReference type="ARBA" id="ARBA00023053"/>
    </source>
</evidence>
<evidence type="ECO:0000313" key="15">
    <source>
        <dbReference type="EnsemblMetazoa" id="CPIJ000102-PA"/>
    </source>
</evidence>
<evidence type="ECO:0000313" key="16">
    <source>
        <dbReference type="Proteomes" id="UP000002320"/>
    </source>
</evidence>
<proteinExistence type="inferred from homology"/>
<dbReference type="EMBL" id="DS231813">
    <property type="protein sequence ID" value="EDS25725.1"/>
    <property type="molecule type" value="Genomic_DNA"/>
</dbReference>
<keyword evidence="5 12" id="KW-0812">Transmembrane</keyword>
<organism>
    <name type="scientific">Culex quinquefasciatus</name>
    <name type="common">Southern house mosquito</name>
    <name type="synonym">Culex pungens</name>
    <dbReference type="NCBI Taxonomy" id="7176"/>
    <lineage>
        <taxon>Eukaryota</taxon>
        <taxon>Metazoa</taxon>
        <taxon>Ecdysozoa</taxon>
        <taxon>Arthropoda</taxon>
        <taxon>Hexapoda</taxon>
        <taxon>Insecta</taxon>
        <taxon>Pterygota</taxon>
        <taxon>Neoptera</taxon>
        <taxon>Endopterygota</taxon>
        <taxon>Diptera</taxon>
        <taxon>Nematocera</taxon>
        <taxon>Culicoidea</taxon>
        <taxon>Culicidae</taxon>
        <taxon>Culicinae</taxon>
        <taxon>Culicini</taxon>
        <taxon>Culex</taxon>
        <taxon>Culex</taxon>
    </lineage>
</organism>
<keyword evidence="3 12" id="KW-0813">Transport</keyword>
<feature type="transmembrane region" description="Helical" evidence="13">
    <location>
        <begin position="30"/>
        <end position="47"/>
    </location>
</feature>
<evidence type="ECO:0000256" key="10">
    <source>
        <dbReference type="ARBA" id="ARBA00023201"/>
    </source>
</evidence>
<keyword evidence="8 12" id="KW-0406">Ion transport</keyword>
<evidence type="ECO:0000256" key="1">
    <source>
        <dbReference type="ARBA" id="ARBA00004141"/>
    </source>
</evidence>
<keyword evidence="9 13" id="KW-0472">Membrane</keyword>
<evidence type="ECO:0000256" key="4">
    <source>
        <dbReference type="ARBA" id="ARBA00022461"/>
    </source>
</evidence>
<sequence length="53" mass="6169">MDLLHTCAEESSVHGLSHLVVKDRHWFERVAWAVIVALSIYCSYAVYMSTWTR</sequence>
<dbReference type="VEuPathDB" id="VectorBase:CPIJ000102"/>
<comment type="similarity">
    <text evidence="2 12">Belongs to the amiloride-sensitive sodium channel (TC 1.A.6) family.</text>
</comment>
<keyword evidence="11 12" id="KW-0407">Ion channel</keyword>
<evidence type="ECO:0000256" key="3">
    <source>
        <dbReference type="ARBA" id="ARBA00022448"/>
    </source>
</evidence>
<evidence type="ECO:0000256" key="6">
    <source>
        <dbReference type="ARBA" id="ARBA00022989"/>
    </source>
</evidence>
<name>B0VZ80_CULQU</name>
<dbReference type="InterPro" id="IPR001873">
    <property type="entry name" value="ENaC"/>
</dbReference>
<dbReference type="GO" id="GO:0016020">
    <property type="term" value="C:membrane"/>
    <property type="evidence" value="ECO:0007669"/>
    <property type="project" value="UniProtKB-SubCell"/>
</dbReference>
<comment type="subcellular location">
    <subcellularLocation>
        <location evidence="1">Membrane</location>
        <topology evidence="1">Multi-pass membrane protein</topology>
    </subcellularLocation>
</comment>
<accession>B0VZ80</accession>
<dbReference type="InParanoid" id="B0VZ80"/>
<evidence type="ECO:0000256" key="12">
    <source>
        <dbReference type="RuleBase" id="RU000679"/>
    </source>
</evidence>
<dbReference type="Proteomes" id="UP000002320">
    <property type="component" value="Unassembled WGS sequence"/>
</dbReference>
<keyword evidence="7" id="KW-0915">Sodium</keyword>
<keyword evidence="4 12" id="KW-0894">Sodium channel</keyword>
<evidence type="ECO:0000256" key="11">
    <source>
        <dbReference type="ARBA" id="ARBA00023303"/>
    </source>
</evidence>
<evidence type="ECO:0000313" key="14">
    <source>
        <dbReference type="EMBL" id="EDS25725.1"/>
    </source>
</evidence>
<evidence type="ECO:0000256" key="5">
    <source>
        <dbReference type="ARBA" id="ARBA00022692"/>
    </source>
</evidence>
<reference evidence="15" key="2">
    <citation type="submission" date="2020-05" db="UniProtKB">
        <authorList>
            <consortium name="EnsemblMetazoa"/>
        </authorList>
    </citation>
    <scope>IDENTIFICATION</scope>
    <source>
        <strain evidence="15">JHB</strain>
    </source>
</reference>
<dbReference type="EnsemblMetazoa" id="CPIJ000102-RA">
    <property type="protein sequence ID" value="CPIJ000102-PA"/>
    <property type="gene ID" value="CPIJ000102"/>
</dbReference>
<dbReference type="Pfam" id="PF00858">
    <property type="entry name" value="ASC"/>
    <property type="match status" value="1"/>
</dbReference>
<keyword evidence="16" id="KW-1185">Reference proteome</keyword>
<protein>
    <submittedName>
        <fullName evidence="14">Pickpocket</fullName>
    </submittedName>
</protein>
<evidence type="ECO:0000256" key="8">
    <source>
        <dbReference type="ARBA" id="ARBA00023065"/>
    </source>
</evidence>
<reference evidence="14" key="1">
    <citation type="submission" date="2007-03" db="EMBL/GenBank/DDBJ databases">
        <title>Annotation of Culex pipiens quinquefasciatus.</title>
        <authorList>
            <consortium name="The Broad Institute Genome Sequencing Platform"/>
            <person name="Atkinson P.W."/>
            <person name="Hemingway J."/>
            <person name="Christensen B.M."/>
            <person name="Higgs S."/>
            <person name="Kodira C."/>
            <person name="Hannick L."/>
            <person name="Megy K."/>
            <person name="O'Leary S."/>
            <person name="Pearson M."/>
            <person name="Haas B.J."/>
            <person name="Mauceli E."/>
            <person name="Wortman J.R."/>
            <person name="Lee N.H."/>
            <person name="Guigo R."/>
            <person name="Stanke M."/>
            <person name="Alvarado L."/>
            <person name="Amedeo P."/>
            <person name="Antoine C.H."/>
            <person name="Arensburger P."/>
            <person name="Bidwell S.L."/>
            <person name="Crawford M."/>
            <person name="Camaro F."/>
            <person name="Devon K."/>
            <person name="Engels R."/>
            <person name="Hammond M."/>
            <person name="Howarth C."/>
            <person name="Koehrsen M."/>
            <person name="Lawson D."/>
            <person name="Montgomery P."/>
            <person name="Nene V."/>
            <person name="Nusbaum C."/>
            <person name="Puiu D."/>
            <person name="Romero-Severson J."/>
            <person name="Severson D.W."/>
            <person name="Shumway M."/>
            <person name="Sisk P."/>
            <person name="Stolte C."/>
            <person name="Zeng Q."/>
            <person name="Eisenstadt E."/>
            <person name="Fraser-Liggett C."/>
            <person name="Strausberg R."/>
            <person name="Galagan J."/>
            <person name="Birren B."/>
            <person name="Collins F.H."/>
        </authorList>
    </citation>
    <scope>NUCLEOTIDE SEQUENCE [LARGE SCALE GENOMIC DNA]</scope>
    <source>
        <strain evidence="14">JHB</strain>
    </source>
</reference>
<evidence type="ECO:0000256" key="2">
    <source>
        <dbReference type="ARBA" id="ARBA00007193"/>
    </source>
</evidence>
<gene>
    <name evidence="15" type="primary">6030897</name>
    <name evidence="14" type="ORF">CpipJ_CPIJ000102</name>
</gene>
<evidence type="ECO:0000256" key="13">
    <source>
        <dbReference type="SAM" id="Phobius"/>
    </source>
</evidence>
<evidence type="ECO:0000256" key="9">
    <source>
        <dbReference type="ARBA" id="ARBA00023136"/>
    </source>
</evidence>
<feature type="non-terminal residue" evidence="14">
    <location>
        <position position="53"/>
    </location>
</feature>
<dbReference type="GO" id="GO:0005272">
    <property type="term" value="F:sodium channel activity"/>
    <property type="evidence" value="ECO:0007669"/>
    <property type="project" value="UniProtKB-KW"/>
</dbReference>
<keyword evidence="10 12" id="KW-0739">Sodium transport</keyword>
<dbReference type="AlphaFoldDB" id="B0VZ80"/>